<proteinExistence type="predicted"/>
<sequence length="241" mass="27148">MPEIFNPDTLRFFFGSLVNPDVAMETITHYEGISSLSQELEDSITANRPHLGLQLVGYHNVDTGVTIVAMMRDPEALSGISFFAESSHRVFGGSTLTCIPLVFCSSVYQPTGNYLVYRHTYKRPAFDENEVRQIMASGSPEEQLRIFFLTKSRNGYESIPGMSYVGITKRSWQERYGEHVEKAKEASSTRFHEAMRKMQGQRVIQVHDVSAFGITEAEAKAYESELISKSTLWPLGLNMKA</sequence>
<evidence type="ECO:0000313" key="2">
    <source>
        <dbReference type="Proteomes" id="UP001165069"/>
    </source>
</evidence>
<keyword evidence="2" id="KW-1185">Reference proteome</keyword>
<dbReference type="EMBL" id="BSDE01000004">
    <property type="protein sequence ID" value="GLH73708.1"/>
    <property type="molecule type" value="Genomic_DNA"/>
</dbReference>
<name>A0ABQ5QH84_9BACT</name>
<dbReference type="RefSeq" id="WP_285575193.1">
    <property type="nucleotide sequence ID" value="NZ_BSDE01000004.1"/>
</dbReference>
<protein>
    <submittedName>
        <fullName evidence="1">Uncharacterized protein</fullName>
    </submittedName>
</protein>
<accession>A0ABQ5QH84</accession>
<organism evidence="1 2">
    <name type="scientific">Geothrix limicola</name>
    <dbReference type="NCBI Taxonomy" id="2927978"/>
    <lineage>
        <taxon>Bacteria</taxon>
        <taxon>Pseudomonadati</taxon>
        <taxon>Acidobacteriota</taxon>
        <taxon>Holophagae</taxon>
        <taxon>Holophagales</taxon>
        <taxon>Holophagaceae</taxon>
        <taxon>Geothrix</taxon>
    </lineage>
</organism>
<gene>
    <name evidence="1" type="ORF">GETHLI_22100</name>
</gene>
<dbReference type="Proteomes" id="UP001165069">
    <property type="component" value="Unassembled WGS sequence"/>
</dbReference>
<evidence type="ECO:0000313" key="1">
    <source>
        <dbReference type="EMBL" id="GLH73708.1"/>
    </source>
</evidence>
<reference evidence="1 2" key="1">
    <citation type="journal article" date="2023" name="Antonie Van Leeuwenhoek">
        <title>Mesoterricola silvestris gen. nov., sp. nov., Mesoterricola sediminis sp. nov., Geothrix oryzae sp. nov., Geothrix edaphica sp. nov., Geothrix rubra sp. nov., and Geothrix limicola sp. nov., six novel members of Acidobacteriota isolated from soils.</title>
        <authorList>
            <person name="Itoh H."/>
            <person name="Sugisawa Y."/>
            <person name="Mise K."/>
            <person name="Xu Z."/>
            <person name="Kuniyasu M."/>
            <person name="Ushijima N."/>
            <person name="Kawano K."/>
            <person name="Kobayashi E."/>
            <person name="Shiratori Y."/>
            <person name="Masuda Y."/>
            <person name="Senoo K."/>
        </authorList>
    </citation>
    <scope>NUCLEOTIDE SEQUENCE [LARGE SCALE GENOMIC DNA]</scope>
    <source>
        <strain evidence="1 2">Red804</strain>
    </source>
</reference>
<comment type="caution">
    <text evidence="1">The sequence shown here is derived from an EMBL/GenBank/DDBJ whole genome shotgun (WGS) entry which is preliminary data.</text>
</comment>